<dbReference type="EMBL" id="KD228191">
    <property type="protein sequence ID" value="EMS50732.1"/>
    <property type="molecule type" value="Genomic_DNA"/>
</dbReference>
<dbReference type="GO" id="GO:0009536">
    <property type="term" value="C:plastid"/>
    <property type="evidence" value="ECO:0007669"/>
    <property type="project" value="TreeGrafter"/>
</dbReference>
<dbReference type="GO" id="GO:0008909">
    <property type="term" value="F:isochorismate synthase activity"/>
    <property type="evidence" value="ECO:0007669"/>
    <property type="project" value="InterPro"/>
</dbReference>
<dbReference type="AlphaFoldDB" id="M7YT93"/>
<accession>M7YT93</accession>
<evidence type="ECO:0000313" key="1">
    <source>
        <dbReference type="EMBL" id="EMS50732.1"/>
    </source>
</evidence>
<protein>
    <submittedName>
        <fullName evidence="1">Uncharacterized protein</fullName>
    </submittedName>
</protein>
<dbReference type="GO" id="GO:0042372">
    <property type="term" value="P:phylloquinone biosynthetic process"/>
    <property type="evidence" value="ECO:0007669"/>
    <property type="project" value="TreeGrafter"/>
</dbReference>
<dbReference type="eggNOG" id="KOG1223">
    <property type="taxonomic scope" value="Eukaryota"/>
</dbReference>
<proteinExistence type="predicted"/>
<organism evidence="1">
    <name type="scientific">Triticum urartu</name>
    <name type="common">Red wild einkorn</name>
    <name type="synonym">Crithodium urartu</name>
    <dbReference type="NCBI Taxonomy" id="4572"/>
    <lineage>
        <taxon>Eukaryota</taxon>
        <taxon>Viridiplantae</taxon>
        <taxon>Streptophyta</taxon>
        <taxon>Embryophyta</taxon>
        <taxon>Tracheophyta</taxon>
        <taxon>Spermatophyta</taxon>
        <taxon>Magnoliopsida</taxon>
        <taxon>Liliopsida</taxon>
        <taxon>Poales</taxon>
        <taxon>Poaceae</taxon>
        <taxon>BOP clade</taxon>
        <taxon>Pooideae</taxon>
        <taxon>Triticodae</taxon>
        <taxon>Triticeae</taxon>
        <taxon>Triticinae</taxon>
        <taxon>Triticum</taxon>
    </lineage>
</organism>
<dbReference type="PANTHER" id="PTHR47253:SF6">
    <property type="entry name" value="OS02G0581400 PROTEIN"/>
    <property type="match status" value="1"/>
</dbReference>
<dbReference type="OMA" id="MRHEAGS"/>
<dbReference type="InterPro" id="IPR044250">
    <property type="entry name" value="MenF-like"/>
</dbReference>
<dbReference type="STRING" id="4572.M7YT93"/>
<reference evidence="1" key="1">
    <citation type="journal article" date="2013" name="Nature">
        <title>Draft genome of the wheat A-genome progenitor Triticum urartu.</title>
        <authorList>
            <person name="Ling H.Q."/>
            <person name="Zhao S."/>
            <person name="Liu D."/>
            <person name="Wang J."/>
            <person name="Sun H."/>
            <person name="Zhang C."/>
            <person name="Fan H."/>
            <person name="Li D."/>
            <person name="Dong L."/>
            <person name="Tao Y."/>
            <person name="Gao C."/>
            <person name="Wu H."/>
            <person name="Li Y."/>
            <person name="Cui Y."/>
            <person name="Guo X."/>
            <person name="Zheng S."/>
            <person name="Wang B."/>
            <person name="Yu K."/>
            <person name="Liang Q."/>
            <person name="Yang W."/>
            <person name="Lou X."/>
            <person name="Chen J."/>
            <person name="Feng M."/>
            <person name="Jian J."/>
            <person name="Zhang X."/>
            <person name="Luo G."/>
            <person name="Jiang Y."/>
            <person name="Liu J."/>
            <person name="Wang Z."/>
            <person name="Sha Y."/>
            <person name="Zhang B."/>
            <person name="Wu H."/>
            <person name="Tang D."/>
            <person name="Shen Q."/>
            <person name="Xue P."/>
            <person name="Zou S."/>
            <person name="Wang X."/>
            <person name="Liu X."/>
            <person name="Wang F."/>
            <person name="Yang Y."/>
            <person name="An X."/>
            <person name="Dong Z."/>
            <person name="Zhang K."/>
            <person name="Zhang X."/>
            <person name="Luo M.C."/>
            <person name="Dvorak J."/>
            <person name="Tong Y."/>
            <person name="Wang J."/>
            <person name="Yang H."/>
            <person name="Li Z."/>
            <person name="Wang D."/>
            <person name="Zhang A."/>
            <person name="Wang J."/>
        </authorList>
    </citation>
    <scope>NUCLEOTIDE SEQUENCE</scope>
</reference>
<name>M7YT93_TRIUA</name>
<dbReference type="PANTHER" id="PTHR47253">
    <property type="match status" value="1"/>
</dbReference>
<sequence>MLVVPLSPSSPLSFLPVPNPRPFVVSPLRRYCLHKHHKRRQCRGGSGLPLHLLHAVARRRTGIVIDVDEVNDIGDRDLPVDGAFTRRLPPALTLVDGIAALRRAAEEVKASPPAAGSGVIRFEVLVPPSTKALKWLCSQFRRSSLFPQFYLSRKLSSNPSVQLEISGVGSALYLHGSSSQVKDGYDMISRYISFDSDLMGAYGAVGMKYNEELLSIEEKAGSFYFFIPQNSYYLGVRYAFHVEVI</sequence>
<gene>
    <name evidence="1" type="ORF">TRIUR3_24018</name>
</gene>